<dbReference type="Pfam" id="PF08571">
    <property type="entry name" value="Yos1"/>
    <property type="match status" value="1"/>
</dbReference>
<protein>
    <submittedName>
        <fullName evidence="8">YOS1 protein</fullName>
    </submittedName>
</protein>
<comment type="subcellular location">
    <subcellularLocation>
        <location evidence="1">Membrane</location>
    </subcellularLocation>
</comment>
<keyword evidence="9" id="KW-1185">Reference proteome</keyword>
<keyword evidence="3" id="KW-0812">Transmembrane</keyword>
<name>A0A812W4U5_SYMPI</name>
<comment type="similarity">
    <text evidence="7">Belongs to the YOS1 family.</text>
</comment>
<dbReference type="Proteomes" id="UP000649617">
    <property type="component" value="Unassembled WGS sequence"/>
</dbReference>
<dbReference type="OrthoDB" id="15356at2759"/>
<organism evidence="8 9">
    <name type="scientific">Symbiodinium pilosum</name>
    <name type="common">Dinoflagellate</name>
    <dbReference type="NCBI Taxonomy" id="2952"/>
    <lineage>
        <taxon>Eukaryota</taxon>
        <taxon>Sar</taxon>
        <taxon>Alveolata</taxon>
        <taxon>Dinophyceae</taxon>
        <taxon>Suessiales</taxon>
        <taxon>Symbiodiniaceae</taxon>
        <taxon>Symbiodinium</taxon>
    </lineage>
</organism>
<evidence type="ECO:0000256" key="6">
    <source>
        <dbReference type="ARBA" id="ARBA00023136"/>
    </source>
</evidence>
<evidence type="ECO:0000313" key="9">
    <source>
        <dbReference type="Proteomes" id="UP000649617"/>
    </source>
</evidence>
<dbReference type="GO" id="GO:0015031">
    <property type="term" value="P:protein transport"/>
    <property type="evidence" value="ECO:0007669"/>
    <property type="project" value="UniProtKB-KW"/>
</dbReference>
<gene>
    <name evidence="8" type="primary">YOS1</name>
    <name evidence="8" type="ORF">SPIL2461_LOCUS18368</name>
</gene>
<dbReference type="GO" id="GO:0030134">
    <property type="term" value="C:COPII-coated ER to Golgi transport vesicle"/>
    <property type="evidence" value="ECO:0007669"/>
    <property type="project" value="TreeGrafter"/>
</dbReference>
<dbReference type="PANTHER" id="PTHR15858">
    <property type="entry name" value="IMMEDIATE EARLY RESPONSE 3-INTERACTING PROTEIN 1"/>
    <property type="match status" value="1"/>
</dbReference>
<dbReference type="GO" id="GO:0006888">
    <property type="term" value="P:endoplasmic reticulum to Golgi vesicle-mediated transport"/>
    <property type="evidence" value="ECO:0007669"/>
    <property type="project" value="TreeGrafter"/>
</dbReference>
<reference evidence="8" key="1">
    <citation type="submission" date="2021-02" db="EMBL/GenBank/DDBJ databases">
        <authorList>
            <person name="Dougan E. K."/>
            <person name="Rhodes N."/>
            <person name="Thang M."/>
            <person name="Chan C."/>
        </authorList>
    </citation>
    <scope>NUCLEOTIDE SEQUENCE</scope>
</reference>
<comment type="caution">
    <text evidence="8">The sequence shown here is derived from an EMBL/GenBank/DDBJ whole genome shotgun (WGS) entry which is preliminary data.</text>
</comment>
<dbReference type="GO" id="GO:0005789">
    <property type="term" value="C:endoplasmic reticulum membrane"/>
    <property type="evidence" value="ECO:0007669"/>
    <property type="project" value="TreeGrafter"/>
</dbReference>
<keyword evidence="4" id="KW-0653">Protein transport</keyword>
<dbReference type="InterPro" id="IPR013880">
    <property type="entry name" value="Yos1"/>
</dbReference>
<keyword evidence="6" id="KW-0472">Membrane</keyword>
<keyword evidence="5" id="KW-1133">Transmembrane helix</keyword>
<proteinExistence type="inferred from homology"/>
<evidence type="ECO:0000256" key="3">
    <source>
        <dbReference type="ARBA" id="ARBA00022692"/>
    </source>
</evidence>
<evidence type="ECO:0000256" key="1">
    <source>
        <dbReference type="ARBA" id="ARBA00004370"/>
    </source>
</evidence>
<evidence type="ECO:0000313" key="8">
    <source>
        <dbReference type="EMBL" id="CAE7668440.1"/>
    </source>
</evidence>
<evidence type="ECO:0000256" key="4">
    <source>
        <dbReference type="ARBA" id="ARBA00022927"/>
    </source>
</evidence>
<dbReference type="EMBL" id="CAJNIZ010043771">
    <property type="protein sequence ID" value="CAE7668440.1"/>
    <property type="molecule type" value="Genomic_DNA"/>
</dbReference>
<dbReference type="PANTHER" id="PTHR15858:SF0">
    <property type="entry name" value="IMMEDIATE EARLY RESPONSE 3-INTERACTING PROTEIN 1"/>
    <property type="match status" value="1"/>
</dbReference>
<dbReference type="GO" id="GO:0000139">
    <property type="term" value="C:Golgi membrane"/>
    <property type="evidence" value="ECO:0007669"/>
    <property type="project" value="TreeGrafter"/>
</dbReference>
<evidence type="ECO:0000256" key="7">
    <source>
        <dbReference type="ARBA" id="ARBA00024203"/>
    </source>
</evidence>
<evidence type="ECO:0000256" key="2">
    <source>
        <dbReference type="ARBA" id="ARBA00022448"/>
    </source>
</evidence>
<dbReference type="AlphaFoldDB" id="A0A812W4U5"/>
<sequence length="425" mass="48157">MNAAAILNEKRFLRKYGLDSAVVGENLGPKNQVASFLHAMRTFMRYPLVAMNVLVIIYEMILGPLGQSNICCWGFLVESALEVAKHPPSIATRFRQLPDMSPLHLGSVKQLNKEVTSDLKVRAANCAMPAPVTLGDEEIPQLLPKRVPRAREEREDLSSLAEPLLELAKGQEETSPLPNSPPTPQAFSCELLARAGDMRSKLQGELRPPSAEVDGLYETRRLAQFDRVAENLQAQELDKIILPCLEVMEFANRYLRMDALLCLLHISMGCLLPEAPVDELGPAMRRNAALLAGGLGHQHALSHADDDMVKVTIGKAEDPWCEIDLTEEDVEDWRKGVDITEEKLKEVIQLPPITLDNCHEREDGDLQWDEITFEEEVNGKYWHAVIMSLHRIREDFVKKQRKMKHLDWYMTMKKTSDRRNAKYYV</sequence>
<keyword evidence="2" id="KW-0813">Transport</keyword>
<accession>A0A812W4U5</accession>
<evidence type="ECO:0000256" key="5">
    <source>
        <dbReference type="ARBA" id="ARBA00022989"/>
    </source>
</evidence>